<feature type="domain" description="ABC transmembrane type-1" evidence="10">
    <location>
        <begin position="18"/>
        <end position="290"/>
    </location>
</feature>
<evidence type="ECO:0000259" key="9">
    <source>
        <dbReference type="PROSITE" id="PS50893"/>
    </source>
</evidence>
<keyword evidence="5" id="KW-0067">ATP-binding</keyword>
<dbReference type="PANTHER" id="PTHR43553:SF11">
    <property type="entry name" value="ABC TRANSPORTER ATP-BINDING_PERMEASE PROTEIN YOJI"/>
    <property type="match status" value="1"/>
</dbReference>
<keyword evidence="6 8" id="KW-1133">Transmembrane helix</keyword>
<comment type="subcellular location">
    <subcellularLocation>
        <location evidence="1">Cell membrane</location>
        <topology evidence="1">Multi-pass membrane protein</topology>
    </subcellularLocation>
</comment>
<sequence>MTIVDLITQEAGGERRRILMAACVAGATSMFVLIGANVVASAPERSGLLAASLFALVVAGHYISAKYMYCRTATVVESALHQIKIRIVDKLEKADIQGVERIGTAAIYDGITENLSVVSNYGPLIAAFLQAALILAFAVLYIAWISLPTFIAITLLLAIGYSTYRDRAKELERYLQRLGDARVVFFDQLTDLLKGFKEVKLSRRRGRDICTNIERSSEVLQGFNLKSGEMNGDNVIFASCNLYALLGVIVLVIPQHIDVDSSVLVGIVAAILFLWGPMTVLITGAPAYIRSNVALDRARTLEEKLDKAILETQIALDAEDAWRGGFGAIAGRGIEFEYVSEDGDGAFRIGPLDVDIAEGEIVFIVGGNGSGKSTALKVLTGLYPPTGGELMVGGIRVDSSNVAAYREKISAIYSDFHLFAKLYGLLDVDPAAVHRLLAQMDLQQKTSFENKGFTNRNLSTGQRKRLAMIVTLLENRPICVFDEWAADQDPEFRTYFYEELLPALKQRGKTVIAVTHDDRFFHCADRVITMEYGRIRSVERA</sequence>
<evidence type="ECO:0000256" key="8">
    <source>
        <dbReference type="SAM" id="Phobius"/>
    </source>
</evidence>
<evidence type="ECO:0000256" key="1">
    <source>
        <dbReference type="ARBA" id="ARBA00004651"/>
    </source>
</evidence>
<keyword evidence="12" id="KW-1185">Reference proteome</keyword>
<reference evidence="11 12" key="1">
    <citation type="submission" date="2019-04" db="EMBL/GenBank/DDBJ databases">
        <authorList>
            <person name="Li Y."/>
            <person name="Wang J."/>
        </authorList>
    </citation>
    <scope>NUCLEOTIDE SEQUENCE [LARGE SCALE GENOMIC DNA]</scope>
    <source>
        <strain evidence="11 12">DSM 14668</strain>
    </source>
</reference>
<feature type="transmembrane region" description="Helical" evidence="8">
    <location>
        <begin position="121"/>
        <end position="141"/>
    </location>
</feature>
<dbReference type="InterPro" id="IPR027417">
    <property type="entry name" value="P-loop_NTPase"/>
</dbReference>
<gene>
    <name evidence="11" type="ORF">E8A74_45790</name>
</gene>
<feature type="transmembrane region" description="Helical" evidence="8">
    <location>
        <begin position="235"/>
        <end position="257"/>
    </location>
</feature>
<accession>A0A4U1IQY6</accession>
<feature type="transmembrane region" description="Helical" evidence="8">
    <location>
        <begin position="263"/>
        <end position="289"/>
    </location>
</feature>
<dbReference type="Gene3D" id="3.40.50.300">
    <property type="entry name" value="P-loop containing nucleotide triphosphate hydrolases"/>
    <property type="match status" value="1"/>
</dbReference>
<evidence type="ECO:0000256" key="2">
    <source>
        <dbReference type="ARBA" id="ARBA00022448"/>
    </source>
</evidence>
<proteinExistence type="predicted"/>
<dbReference type="InterPro" id="IPR005898">
    <property type="entry name" value="Cyc_pep_transpt_SyrD/YojI"/>
</dbReference>
<evidence type="ECO:0000256" key="4">
    <source>
        <dbReference type="ARBA" id="ARBA00022741"/>
    </source>
</evidence>
<dbReference type="EMBL" id="SSMQ01000089">
    <property type="protein sequence ID" value="TKC96370.1"/>
    <property type="molecule type" value="Genomic_DNA"/>
</dbReference>
<dbReference type="GO" id="GO:0140359">
    <property type="term" value="F:ABC-type transporter activity"/>
    <property type="evidence" value="ECO:0007669"/>
    <property type="project" value="InterPro"/>
</dbReference>
<name>A0A4U1IQY6_9BACT</name>
<dbReference type="SUPFAM" id="SSF90123">
    <property type="entry name" value="ABC transporter transmembrane region"/>
    <property type="match status" value="1"/>
</dbReference>
<evidence type="ECO:0000313" key="12">
    <source>
        <dbReference type="Proteomes" id="UP000309215"/>
    </source>
</evidence>
<dbReference type="OrthoDB" id="9760776at2"/>
<evidence type="ECO:0000256" key="3">
    <source>
        <dbReference type="ARBA" id="ARBA00022692"/>
    </source>
</evidence>
<dbReference type="Pfam" id="PF00005">
    <property type="entry name" value="ABC_tran"/>
    <property type="match status" value="1"/>
</dbReference>
<keyword evidence="7 8" id="KW-0472">Membrane</keyword>
<dbReference type="GO" id="GO:0043190">
    <property type="term" value="C:ATP-binding cassette (ABC) transporter complex"/>
    <property type="evidence" value="ECO:0007669"/>
    <property type="project" value="TreeGrafter"/>
</dbReference>
<dbReference type="PANTHER" id="PTHR43553">
    <property type="entry name" value="HEAVY METAL TRANSPORTER"/>
    <property type="match status" value="1"/>
</dbReference>
<dbReference type="InterPro" id="IPR050095">
    <property type="entry name" value="ECF_ABC_transporter_ATP-bd"/>
</dbReference>
<keyword evidence="4" id="KW-0547">Nucleotide-binding</keyword>
<evidence type="ECO:0000259" key="10">
    <source>
        <dbReference type="PROSITE" id="PS50929"/>
    </source>
</evidence>
<dbReference type="Proteomes" id="UP000309215">
    <property type="component" value="Unassembled WGS sequence"/>
</dbReference>
<dbReference type="Gene3D" id="1.20.1560.10">
    <property type="entry name" value="ABC transporter type 1, transmembrane domain"/>
    <property type="match status" value="1"/>
</dbReference>
<dbReference type="NCBIfam" id="TIGR01194">
    <property type="entry name" value="cyc_pep_trnsptr"/>
    <property type="match status" value="1"/>
</dbReference>
<feature type="domain" description="ABC transporter" evidence="9">
    <location>
        <begin position="334"/>
        <end position="541"/>
    </location>
</feature>
<dbReference type="SUPFAM" id="SSF52540">
    <property type="entry name" value="P-loop containing nucleoside triphosphate hydrolases"/>
    <property type="match status" value="1"/>
</dbReference>
<dbReference type="InterPro" id="IPR011527">
    <property type="entry name" value="ABC1_TM_dom"/>
</dbReference>
<dbReference type="SMART" id="SM00382">
    <property type="entry name" value="AAA"/>
    <property type="match status" value="1"/>
</dbReference>
<dbReference type="AlphaFoldDB" id="A0A4U1IQY6"/>
<dbReference type="GO" id="GO:0015833">
    <property type="term" value="P:peptide transport"/>
    <property type="evidence" value="ECO:0007669"/>
    <property type="project" value="InterPro"/>
</dbReference>
<feature type="transmembrane region" description="Helical" evidence="8">
    <location>
        <begin position="18"/>
        <end position="40"/>
    </location>
</feature>
<feature type="transmembrane region" description="Helical" evidence="8">
    <location>
        <begin position="147"/>
        <end position="164"/>
    </location>
</feature>
<dbReference type="InterPro" id="IPR036640">
    <property type="entry name" value="ABC1_TM_sf"/>
</dbReference>
<keyword evidence="2" id="KW-0813">Transport</keyword>
<evidence type="ECO:0000313" key="11">
    <source>
        <dbReference type="EMBL" id="TKC96370.1"/>
    </source>
</evidence>
<dbReference type="RefSeq" id="WP_136935494.1">
    <property type="nucleotide sequence ID" value="NZ_SSMQ01000089.1"/>
</dbReference>
<feature type="transmembrane region" description="Helical" evidence="8">
    <location>
        <begin position="46"/>
        <end position="63"/>
    </location>
</feature>
<dbReference type="GO" id="GO:0016887">
    <property type="term" value="F:ATP hydrolysis activity"/>
    <property type="evidence" value="ECO:0007669"/>
    <property type="project" value="InterPro"/>
</dbReference>
<comment type="caution">
    <text evidence="11">The sequence shown here is derived from an EMBL/GenBank/DDBJ whole genome shotgun (WGS) entry which is preliminary data.</text>
</comment>
<dbReference type="GO" id="GO:0005524">
    <property type="term" value="F:ATP binding"/>
    <property type="evidence" value="ECO:0007669"/>
    <property type="project" value="UniProtKB-KW"/>
</dbReference>
<keyword evidence="3 8" id="KW-0812">Transmembrane</keyword>
<evidence type="ECO:0000256" key="5">
    <source>
        <dbReference type="ARBA" id="ARBA00022840"/>
    </source>
</evidence>
<protein>
    <submittedName>
        <fullName evidence="11">Cyclic peptide export ABC transporter</fullName>
    </submittedName>
</protein>
<organism evidence="11 12">
    <name type="scientific">Polyangium fumosum</name>
    <dbReference type="NCBI Taxonomy" id="889272"/>
    <lineage>
        <taxon>Bacteria</taxon>
        <taxon>Pseudomonadati</taxon>
        <taxon>Myxococcota</taxon>
        <taxon>Polyangia</taxon>
        <taxon>Polyangiales</taxon>
        <taxon>Polyangiaceae</taxon>
        <taxon>Polyangium</taxon>
    </lineage>
</organism>
<dbReference type="PROSITE" id="PS50929">
    <property type="entry name" value="ABC_TM1F"/>
    <property type="match status" value="1"/>
</dbReference>
<evidence type="ECO:0000256" key="7">
    <source>
        <dbReference type="ARBA" id="ARBA00023136"/>
    </source>
</evidence>
<dbReference type="InterPro" id="IPR003593">
    <property type="entry name" value="AAA+_ATPase"/>
</dbReference>
<evidence type="ECO:0000256" key="6">
    <source>
        <dbReference type="ARBA" id="ARBA00022989"/>
    </source>
</evidence>
<dbReference type="InterPro" id="IPR003439">
    <property type="entry name" value="ABC_transporter-like_ATP-bd"/>
</dbReference>
<dbReference type="PROSITE" id="PS50893">
    <property type="entry name" value="ABC_TRANSPORTER_2"/>
    <property type="match status" value="1"/>
</dbReference>
<dbReference type="GO" id="GO:1904680">
    <property type="term" value="F:peptide transmembrane transporter activity"/>
    <property type="evidence" value="ECO:0007669"/>
    <property type="project" value="InterPro"/>
</dbReference>